<keyword evidence="3" id="KW-0548">Nucleotidyltransferase</keyword>
<dbReference type="OrthoDB" id="9804983at2"/>
<evidence type="ECO:0000256" key="6">
    <source>
        <dbReference type="ARBA" id="ARBA00034754"/>
    </source>
</evidence>
<dbReference type="EC" id="2.7.7.7" evidence="1"/>
<keyword evidence="11" id="KW-1185">Reference proteome</keyword>
<dbReference type="PANTHER" id="PTHR34388">
    <property type="entry name" value="DNA POLYMERASE III SUBUNIT DELTA"/>
    <property type="match status" value="1"/>
</dbReference>
<protein>
    <recommendedName>
        <fullName evidence="1">DNA-directed DNA polymerase</fullName>
        <ecNumber evidence="1">2.7.7.7</ecNumber>
    </recommendedName>
</protein>
<comment type="catalytic activity">
    <reaction evidence="7">
        <text>DNA(n) + a 2'-deoxyribonucleoside 5'-triphosphate = DNA(n+1) + diphosphate</text>
        <dbReference type="Rhea" id="RHEA:22508"/>
        <dbReference type="Rhea" id="RHEA-COMP:17339"/>
        <dbReference type="Rhea" id="RHEA-COMP:17340"/>
        <dbReference type="ChEBI" id="CHEBI:33019"/>
        <dbReference type="ChEBI" id="CHEBI:61560"/>
        <dbReference type="ChEBI" id="CHEBI:173112"/>
        <dbReference type="EC" id="2.7.7.7"/>
    </reaction>
</comment>
<dbReference type="Gene3D" id="1.10.8.60">
    <property type="match status" value="1"/>
</dbReference>
<comment type="caution">
    <text evidence="8">The sequence shown here is derived from an EMBL/GenBank/DDBJ whole genome shotgun (WGS) entry which is preliminary data.</text>
</comment>
<evidence type="ECO:0000256" key="4">
    <source>
        <dbReference type="ARBA" id="ARBA00022705"/>
    </source>
</evidence>
<dbReference type="InterPro" id="IPR008921">
    <property type="entry name" value="DNA_pol3_clamp-load_cplx_C"/>
</dbReference>
<evidence type="ECO:0000313" key="10">
    <source>
        <dbReference type="Proteomes" id="UP000050497"/>
    </source>
</evidence>
<reference evidence="9 11" key="2">
    <citation type="submission" date="2016-08" db="EMBL/GenBank/DDBJ databases">
        <authorList>
            <person name="Varghese N."/>
            <person name="Submissions Spin"/>
        </authorList>
    </citation>
    <scope>NUCLEOTIDE SEQUENCE [LARGE SCALE GENOMIC DNA]</scope>
    <source>
        <strain evidence="9 11">HL-109</strain>
    </source>
</reference>
<evidence type="ECO:0000256" key="5">
    <source>
        <dbReference type="ARBA" id="ARBA00022932"/>
    </source>
</evidence>
<evidence type="ECO:0000313" key="11">
    <source>
        <dbReference type="Proteomes" id="UP000182800"/>
    </source>
</evidence>
<proteinExistence type="inferred from homology"/>
<dbReference type="SUPFAM" id="SSF48019">
    <property type="entry name" value="post-AAA+ oligomerization domain-like"/>
    <property type="match status" value="1"/>
</dbReference>
<organism evidence="8 10">
    <name type="scientific">Saliniramus fredricksonii</name>
    <dbReference type="NCBI Taxonomy" id="1653334"/>
    <lineage>
        <taxon>Bacteria</taxon>
        <taxon>Pseudomonadati</taxon>
        <taxon>Pseudomonadota</taxon>
        <taxon>Alphaproteobacteria</taxon>
        <taxon>Hyphomicrobiales</taxon>
        <taxon>Salinarimonadaceae</taxon>
        <taxon>Saliniramus</taxon>
    </lineage>
</organism>
<evidence type="ECO:0000256" key="3">
    <source>
        <dbReference type="ARBA" id="ARBA00022695"/>
    </source>
</evidence>
<dbReference type="EMBL" id="LJSX01000018">
    <property type="protein sequence ID" value="KPQ10165.1"/>
    <property type="molecule type" value="Genomic_DNA"/>
</dbReference>
<dbReference type="Proteomes" id="UP000182800">
    <property type="component" value="Unassembled WGS sequence"/>
</dbReference>
<dbReference type="GO" id="GO:0006261">
    <property type="term" value="P:DNA-templated DNA replication"/>
    <property type="evidence" value="ECO:0007669"/>
    <property type="project" value="TreeGrafter"/>
</dbReference>
<evidence type="ECO:0000256" key="1">
    <source>
        <dbReference type="ARBA" id="ARBA00012417"/>
    </source>
</evidence>
<dbReference type="RefSeq" id="WP_074443659.1">
    <property type="nucleotide sequence ID" value="NZ_FMBM01000001.1"/>
</dbReference>
<dbReference type="InterPro" id="IPR027417">
    <property type="entry name" value="P-loop_NTPase"/>
</dbReference>
<dbReference type="NCBIfam" id="TIGR01128">
    <property type="entry name" value="holA"/>
    <property type="match status" value="1"/>
</dbReference>
<dbReference type="InterPro" id="IPR005790">
    <property type="entry name" value="DNA_polIII_delta"/>
</dbReference>
<keyword evidence="2" id="KW-0808">Transferase</keyword>
<dbReference type="Gene3D" id="3.40.50.300">
    <property type="entry name" value="P-loop containing nucleotide triphosphate hydrolases"/>
    <property type="match status" value="1"/>
</dbReference>
<dbReference type="GO" id="GO:0003887">
    <property type="term" value="F:DNA-directed DNA polymerase activity"/>
    <property type="evidence" value="ECO:0007669"/>
    <property type="project" value="UniProtKB-KW"/>
</dbReference>
<dbReference type="Proteomes" id="UP000050497">
    <property type="component" value="Unassembled WGS sequence"/>
</dbReference>
<reference evidence="8 10" key="1">
    <citation type="submission" date="2015-09" db="EMBL/GenBank/DDBJ databases">
        <title>Identification and resolution of microdiversity through metagenomic sequencing of parallel consortia.</title>
        <authorList>
            <person name="Nelson W.C."/>
            <person name="Romine M.F."/>
            <person name="Lindemann S.R."/>
        </authorList>
    </citation>
    <scope>NUCLEOTIDE SEQUENCE [LARGE SCALE GENOMIC DNA]</scope>
    <source>
        <strain evidence="8">HL-109</strain>
    </source>
</reference>
<sequence>MATVKASDAERTLASLGAQVSVVLLYGPDAGLVSERGRHLTEKTVSDAQDPFQMVRLDGDVIAGDPGRLADEVGTIAMFGGRRVIRIRTGSKNLAPAVEAALAAETGDTLVIIEAGDLAKSAPLRSLCEKARHALAVPCYLDDARDLGQVIDSSFREAGISVSRETRQWLVDSLGGDRLSTRAEIEKILLYTYGQDRLEIEDIQAVSSNVADLKTDMLVDAAFCGRMSDADSTFRRLRAEGAGAHILLGALIRHAVALLPHAESVARGEQPGRAVENWRGLFFKRKPAVKTQLEIWGPKRLRAAIERLQGAVLETRRNAELNDVLTSRAILDIARAARSKRH</sequence>
<dbReference type="Gene3D" id="1.20.272.10">
    <property type="match status" value="1"/>
</dbReference>
<keyword evidence="5" id="KW-0239">DNA-directed DNA polymerase</keyword>
<evidence type="ECO:0000313" key="8">
    <source>
        <dbReference type="EMBL" id="KPQ10165.1"/>
    </source>
</evidence>
<evidence type="ECO:0000256" key="2">
    <source>
        <dbReference type="ARBA" id="ARBA00022679"/>
    </source>
</evidence>
<dbReference type="SUPFAM" id="SSF52540">
    <property type="entry name" value="P-loop containing nucleoside triphosphate hydrolases"/>
    <property type="match status" value="1"/>
</dbReference>
<keyword evidence="4" id="KW-0235">DNA replication</keyword>
<dbReference type="AlphaFoldDB" id="A0A0P7Y7F3"/>
<dbReference type="GO" id="GO:0009360">
    <property type="term" value="C:DNA polymerase III complex"/>
    <property type="evidence" value="ECO:0007669"/>
    <property type="project" value="TreeGrafter"/>
</dbReference>
<evidence type="ECO:0000256" key="7">
    <source>
        <dbReference type="ARBA" id="ARBA00049244"/>
    </source>
</evidence>
<dbReference type="PATRIC" id="fig|1653334.4.peg.384"/>
<dbReference type="STRING" id="1653334.GA0071312_0751"/>
<comment type="similarity">
    <text evidence="6">Belongs to the DNA polymerase HolA subunit family.</text>
</comment>
<gene>
    <name evidence="8" type="primary">holA</name>
    <name evidence="9" type="ORF">GA0071312_0751</name>
    <name evidence="8" type="ORF">HLUCCO17_12030</name>
</gene>
<dbReference type="PANTHER" id="PTHR34388:SF1">
    <property type="entry name" value="DNA POLYMERASE III SUBUNIT DELTA"/>
    <property type="match status" value="1"/>
</dbReference>
<dbReference type="GO" id="GO:0003677">
    <property type="term" value="F:DNA binding"/>
    <property type="evidence" value="ECO:0007669"/>
    <property type="project" value="InterPro"/>
</dbReference>
<evidence type="ECO:0000313" key="9">
    <source>
        <dbReference type="EMBL" id="SCC79223.1"/>
    </source>
</evidence>
<dbReference type="EMBL" id="FMBM01000001">
    <property type="protein sequence ID" value="SCC79223.1"/>
    <property type="molecule type" value="Genomic_DNA"/>
</dbReference>
<accession>A0A0P7Y7F3</accession>
<name>A0A0P7Y7F3_9HYPH</name>